<dbReference type="Pfam" id="PF03237">
    <property type="entry name" value="Terminase_6N"/>
    <property type="match status" value="1"/>
</dbReference>
<dbReference type="Gene3D" id="3.40.50.300">
    <property type="entry name" value="P-loop containing nucleotide triphosphate hydrolases"/>
    <property type="match status" value="1"/>
</dbReference>
<reference evidence="2 3" key="1">
    <citation type="submission" date="2016-10" db="EMBL/GenBank/DDBJ databases">
        <title>Arsenicibacter rosenii gen. nov., sp. nov., an efficient arsenic-methylating bacterium isolated from an arsenic-contaminated paddy soil.</title>
        <authorList>
            <person name="Huang K."/>
        </authorList>
    </citation>
    <scope>NUCLEOTIDE SEQUENCE [LARGE SCALE GENOMIC DNA]</scope>
    <source>
        <strain evidence="2 3">SM-1</strain>
    </source>
</reference>
<dbReference type="RefSeq" id="WP_071501676.1">
    <property type="nucleotide sequence ID" value="NZ_MORL01000001.1"/>
</dbReference>
<proteinExistence type="predicted"/>
<evidence type="ECO:0000256" key="1">
    <source>
        <dbReference type="SAM" id="MobiDB-lite"/>
    </source>
</evidence>
<feature type="compositionally biased region" description="Basic and acidic residues" evidence="1">
    <location>
        <begin position="479"/>
        <end position="496"/>
    </location>
</feature>
<gene>
    <name evidence="2" type="ORF">BLX24_03685</name>
</gene>
<dbReference type="InterPro" id="IPR027417">
    <property type="entry name" value="P-loop_NTPase"/>
</dbReference>
<dbReference type="OrthoDB" id="1151239at2"/>
<name>A0A1S2VQX9_9BACT</name>
<organism evidence="2 3">
    <name type="scientific">Arsenicibacter rosenii</name>
    <dbReference type="NCBI Taxonomy" id="1750698"/>
    <lineage>
        <taxon>Bacteria</taxon>
        <taxon>Pseudomonadati</taxon>
        <taxon>Bacteroidota</taxon>
        <taxon>Cytophagia</taxon>
        <taxon>Cytophagales</taxon>
        <taxon>Spirosomataceae</taxon>
        <taxon>Arsenicibacter</taxon>
    </lineage>
</organism>
<accession>A0A1S2VQX9</accession>
<keyword evidence="3" id="KW-1185">Reference proteome</keyword>
<sequence length="529" mass="61436">MSKRMAQRDDTRYIYANDKQTKFLRSRAKRKTFMGGRGSGKTRTLAIDTYENFFELPKGKVVLAGNSYVQLDSVVLPGLKAGLKACGFDEYTKHTPWGVYVVGIQPPDHWERPWEPVGKRAIPYTMSFINGLSYQFVSEDNAQTHRGINSDAVRADESAQIKESFIGEVLLPTMRANRYRAISKSRKWKSFYDFTSAPWTDQGKWILKTEEAYLKMMALRAEMATAEKEKIPPTHLWLESTYLDNADVLPDDYAETLRDVLTDLQFDVEVLNKRIDKLPNCFYFALSENIHYYTQCYDYQWDDKLKLHVYRSNDYLSDKDLEISLDFNADICWCVTGQEVGSEFRVIRSMFEKSTLTDTDKNLIKALAEKWCETYASHERKVVHVWGDLSGKNRSAGNDQENRPFFETYCKVLESKGWRIVRRYQEPGSRKNPGHKDKYTLISLLMEQSNPRTPRVRFNRHYNKELLIAMKSTPVKTDGSFKKDKSSEKQARNREYATDGTDALDYLLWGKYRNLIGNRGPLQNHIASM</sequence>
<evidence type="ECO:0000313" key="3">
    <source>
        <dbReference type="Proteomes" id="UP000181790"/>
    </source>
</evidence>
<feature type="region of interest" description="Disordered" evidence="1">
    <location>
        <begin position="476"/>
        <end position="496"/>
    </location>
</feature>
<dbReference type="AlphaFoldDB" id="A0A1S2VQX9"/>
<dbReference type="EMBL" id="MORL01000001">
    <property type="protein sequence ID" value="OIN61172.1"/>
    <property type="molecule type" value="Genomic_DNA"/>
</dbReference>
<dbReference type="Proteomes" id="UP000181790">
    <property type="component" value="Unassembled WGS sequence"/>
</dbReference>
<protein>
    <submittedName>
        <fullName evidence="2">Uncharacterized protein</fullName>
    </submittedName>
</protein>
<comment type="caution">
    <text evidence="2">The sequence shown here is derived from an EMBL/GenBank/DDBJ whole genome shotgun (WGS) entry which is preliminary data.</text>
</comment>
<evidence type="ECO:0000313" key="2">
    <source>
        <dbReference type="EMBL" id="OIN61172.1"/>
    </source>
</evidence>